<dbReference type="Proteomes" id="UP000183832">
    <property type="component" value="Unassembled WGS sequence"/>
</dbReference>
<organism evidence="1 2">
    <name type="scientific">Clunio marinus</name>
    <dbReference type="NCBI Taxonomy" id="568069"/>
    <lineage>
        <taxon>Eukaryota</taxon>
        <taxon>Metazoa</taxon>
        <taxon>Ecdysozoa</taxon>
        <taxon>Arthropoda</taxon>
        <taxon>Hexapoda</taxon>
        <taxon>Insecta</taxon>
        <taxon>Pterygota</taxon>
        <taxon>Neoptera</taxon>
        <taxon>Endopterygota</taxon>
        <taxon>Diptera</taxon>
        <taxon>Nematocera</taxon>
        <taxon>Chironomoidea</taxon>
        <taxon>Chironomidae</taxon>
        <taxon>Clunio</taxon>
    </lineage>
</organism>
<dbReference type="AlphaFoldDB" id="A0A1J1IQI3"/>
<evidence type="ECO:0000313" key="1">
    <source>
        <dbReference type="EMBL" id="CRL01358.1"/>
    </source>
</evidence>
<evidence type="ECO:0000313" key="2">
    <source>
        <dbReference type="Proteomes" id="UP000183832"/>
    </source>
</evidence>
<protein>
    <submittedName>
        <fullName evidence="1">CLUMA_CG014643, isoform A</fullName>
    </submittedName>
</protein>
<proteinExistence type="predicted"/>
<sequence length="64" mass="7426">MLIETPPVMTSGSNATLKFQLSKNEIHHFWLFSKWQGASYYLYLNVSRHDNVALNRLTVSQNEV</sequence>
<name>A0A1J1IQI3_9DIPT</name>
<dbReference type="EMBL" id="CVRI01000055">
    <property type="protein sequence ID" value="CRL01358.1"/>
    <property type="molecule type" value="Genomic_DNA"/>
</dbReference>
<accession>A0A1J1IQI3</accession>
<gene>
    <name evidence="1" type="ORF">CLUMA_CG014643</name>
</gene>
<reference evidence="1 2" key="1">
    <citation type="submission" date="2015-04" db="EMBL/GenBank/DDBJ databases">
        <authorList>
            <person name="Syromyatnikov M.Y."/>
            <person name="Popov V.N."/>
        </authorList>
    </citation>
    <scope>NUCLEOTIDE SEQUENCE [LARGE SCALE GENOMIC DNA]</scope>
</reference>
<keyword evidence="2" id="KW-1185">Reference proteome</keyword>